<keyword evidence="3" id="KW-0067">ATP-binding</keyword>
<keyword evidence="2" id="KW-0547">Nucleotide-binding</keyword>
<evidence type="ECO:0000259" key="4">
    <source>
        <dbReference type="PROSITE" id="PS50893"/>
    </source>
</evidence>
<dbReference type="PANTHER" id="PTHR24220:SF659">
    <property type="entry name" value="TRANSPORTER, PUTATIVE-RELATED"/>
    <property type="match status" value="1"/>
</dbReference>
<dbReference type="InterPro" id="IPR027417">
    <property type="entry name" value="P-loop_NTPase"/>
</dbReference>
<dbReference type="GO" id="GO:0005524">
    <property type="term" value="F:ATP binding"/>
    <property type="evidence" value="ECO:0007669"/>
    <property type="project" value="UniProtKB-KW"/>
</dbReference>
<dbReference type="InterPro" id="IPR003439">
    <property type="entry name" value="ABC_transporter-like_ATP-bd"/>
</dbReference>
<dbReference type="Pfam" id="PF00005">
    <property type="entry name" value="ABC_tran"/>
    <property type="match status" value="1"/>
</dbReference>
<dbReference type="InterPro" id="IPR017911">
    <property type="entry name" value="MacB-like_ATP-bd"/>
</dbReference>
<dbReference type="GO" id="GO:0005886">
    <property type="term" value="C:plasma membrane"/>
    <property type="evidence" value="ECO:0007669"/>
    <property type="project" value="TreeGrafter"/>
</dbReference>
<dbReference type="PANTHER" id="PTHR24220">
    <property type="entry name" value="IMPORT ATP-BINDING PROTEIN"/>
    <property type="match status" value="1"/>
</dbReference>
<accession>A0A6J7JJP7</accession>
<dbReference type="SUPFAM" id="SSF52540">
    <property type="entry name" value="P-loop containing nucleoside triphosphate hydrolases"/>
    <property type="match status" value="1"/>
</dbReference>
<dbReference type="CDD" id="cd03255">
    <property type="entry name" value="ABC_MJ0796_LolCDE_FtsE"/>
    <property type="match status" value="1"/>
</dbReference>
<organism evidence="5">
    <name type="scientific">freshwater metagenome</name>
    <dbReference type="NCBI Taxonomy" id="449393"/>
    <lineage>
        <taxon>unclassified sequences</taxon>
        <taxon>metagenomes</taxon>
        <taxon>ecological metagenomes</taxon>
    </lineage>
</organism>
<evidence type="ECO:0000256" key="2">
    <source>
        <dbReference type="ARBA" id="ARBA00022741"/>
    </source>
</evidence>
<dbReference type="Gene3D" id="3.40.50.300">
    <property type="entry name" value="P-loop containing nucleotide triphosphate hydrolases"/>
    <property type="match status" value="1"/>
</dbReference>
<dbReference type="GO" id="GO:0016887">
    <property type="term" value="F:ATP hydrolysis activity"/>
    <property type="evidence" value="ECO:0007669"/>
    <property type="project" value="InterPro"/>
</dbReference>
<dbReference type="InterPro" id="IPR003593">
    <property type="entry name" value="AAA+_ATPase"/>
</dbReference>
<proteinExistence type="predicted"/>
<dbReference type="InterPro" id="IPR015854">
    <property type="entry name" value="ABC_transpr_LolD-like"/>
</dbReference>
<dbReference type="PROSITE" id="PS50893">
    <property type="entry name" value="ABC_TRANSPORTER_2"/>
    <property type="match status" value="1"/>
</dbReference>
<protein>
    <submittedName>
        <fullName evidence="5">Unannotated protein</fullName>
    </submittedName>
</protein>
<gene>
    <name evidence="5" type="ORF">UFOPK3674_01983</name>
</gene>
<sequence>MAAPGGLSATAAGAPVAVRGVTKRFGEQVVAVRGVSLDLAAGEFVLLTGPSGSGKSTLLNLIAGFDRADEGSVTVDGVELGALKDLAAFRREVLGFVFQLHHLIEGLSLAENVEVALLPDVRDRAQRRERVARALADVGLEQRAGHLPGELSGGERQRGALARALVGRPRLILADEPTGALDSVSGEQVMELLHGISRREGTTVLLVSHDQQSARWADRALAMRDGQLVSPAPAP</sequence>
<evidence type="ECO:0000313" key="5">
    <source>
        <dbReference type="EMBL" id="CAB4943788.1"/>
    </source>
</evidence>
<keyword evidence="1" id="KW-0813">Transport</keyword>
<dbReference type="SMART" id="SM00382">
    <property type="entry name" value="AAA"/>
    <property type="match status" value="1"/>
</dbReference>
<evidence type="ECO:0000256" key="3">
    <source>
        <dbReference type="ARBA" id="ARBA00022840"/>
    </source>
</evidence>
<feature type="domain" description="ABC transporter" evidence="4">
    <location>
        <begin position="16"/>
        <end position="234"/>
    </location>
</feature>
<reference evidence="5" key="1">
    <citation type="submission" date="2020-05" db="EMBL/GenBank/DDBJ databases">
        <authorList>
            <person name="Chiriac C."/>
            <person name="Salcher M."/>
            <person name="Ghai R."/>
            <person name="Kavagutti S V."/>
        </authorList>
    </citation>
    <scope>NUCLEOTIDE SEQUENCE</scope>
</reference>
<dbReference type="EMBL" id="CAFBMX010000014">
    <property type="protein sequence ID" value="CAB4943788.1"/>
    <property type="molecule type" value="Genomic_DNA"/>
</dbReference>
<evidence type="ECO:0000256" key="1">
    <source>
        <dbReference type="ARBA" id="ARBA00022448"/>
    </source>
</evidence>
<dbReference type="AlphaFoldDB" id="A0A6J7JJP7"/>
<dbReference type="GO" id="GO:0022857">
    <property type="term" value="F:transmembrane transporter activity"/>
    <property type="evidence" value="ECO:0007669"/>
    <property type="project" value="TreeGrafter"/>
</dbReference>
<name>A0A6J7JJP7_9ZZZZ</name>